<name>A0AB37YL01_9BACI</name>
<dbReference type="AlphaFoldDB" id="A0AB37YL01"/>
<reference evidence="1 2" key="1">
    <citation type="submission" date="2016-08" db="EMBL/GenBank/DDBJ databases">
        <authorList>
            <person name="Loux V."/>
            <person name="Rue O."/>
        </authorList>
    </citation>
    <scope>NUCLEOTIDE SEQUENCE [LARGE SCALE GENOMIC DNA]</scope>
    <source>
        <strain evidence="1 2">WSBC_10311</strain>
    </source>
</reference>
<organism evidence="1 2">
    <name type="scientific">Bacillus wiedmannii</name>
    <dbReference type="NCBI Taxonomy" id="1890302"/>
    <lineage>
        <taxon>Bacteria</taxon>
        <taxon>Bacillati</taxon>
        <taxon>Bacillota</taxon>
        <taxon>Bacilli</taxon>
        <taxon>Bacillales</taxon>
        <taxon>Bacillaceae</taxon>
        <taxon>Bacillus</taxon>
        <taxon>Bacillus cereus group</taxon>
    </lineage>
</organism>
<evidence type="ECO:0000313" key="1">
    <source>
        <dbReference type="EMBL" id="SCB92393.1"/>
    </source>
</evidence>
<dbReference type="EMBL" id="FMBG01000010">
    <property type="protein sequence ID" value="SCB92393.1"/>
    <property type="molecule type" value="Genomic_DNA"/>
</dbReference>
<proteinExistence type="predicted"/>
<evidence type="ECO:0008006" key="3">
    <source>
        <dbReference type="Google" id="ProtNLM"/>
    </source>
</evidence>
<gene>
    <name evidence="1" type="ORF">BC10311_00760</name>
</gene>
<dbReference type="Proteomes" id="UP000195728">
    <property type="component" value="Unassembled WGS sequence"/>
</dbReference>
<accession>A0AB37YL01</accession>
<sequence>MENVMQVLRREKKLPQDELAKLCHVSR</sequence>
<comment type="caution">
    <text evidence="1">The sequence shown here is derived from an EMBL/GenBank/DDBJ whole genome shotgun (WGS) entry which is preliminary data.</text>
</comment>
<protein>
    <recommendedName>
        <fullName evidence="3">Transcriptional regulator</fullName>
    </recommendedName>
</protein>
<evidence type="ECO:0000313" key="2">
    <source>
        <dbReference type="Proteomes" id="UP000195728"/>
    </source>
</evidence>